<feature type="compositionally biased region" description="Basic residues" evidence="1">
    <location>
        <begin position="174"/>
        <end position="194"/>
    </location>
</feature>
<accession>A0A550C277</accession>
<evidence type="ECO:0000313" key="2">
    <source>
        <dbReference type="EMBL" id="TRM58890.1"/>
    </source>
</evidence>
<keyword evidence="3" id="KW-1185">Reference proteome</keyword>
<evidence type="ECO:0000313" key="3">
    <source>
        <dbReference type="Proteomes" id="UP000320762"/>
    </source>
</evidence>
<feature type="region of interest" description="Disordered" evidence="1">
    <location>
        <begin position="169"/>
        <end position="194"/>
    </location>
</feature>
<reference evidence="2 3" key="1">
    <citation type="journal article" date="2019" name="New Phytol.">
        <title>Comparative genomics reveals unique wood-decay strategies and fruiting body development in the Schizophyllaceae.</title>
        <authorList>
            <person name="Almasi E."/>
            <person name="Sahu N."/>
            <person name="Krizsan K."/>
            <person name="Balint B."/>
            <person name="Kovacs G.M."/>
            <person name="Kiss B."/>
            <person name="Cseklye J."/>
            <person name="Drula E."/>
            <person name="Henrissat B."/>
            <person name="Nagy I."/>
            <person name="Chovatia M."/>
            <person name="Adam C."/>
            <person name="LaButti K."/>
            <person name="Lipzen A."/>
            <person name="Riley R."/>
            <person name="Grigoriev I.V."/>
            <person name="Nagy L.G."/>
        </authorList>
    </citation>
    <scope>NUCLEOTIDE SEQUENCE [LARGE SCALE GENOMIC DNA]</scope>
    <source>
        <strain evidence="2 3">NL-1724</strain>
    </source>
</reference>
<organism evidence="2 3">
    <name type="scientific">Schizophyllum amplum</name>
    <dbReference type="NCBI Taxonomy" id="97359"/>
    <lineage>
        <taxon>Eukaryota</taxon>
        <taxon>Fungi</taxon>
        <taxon>Dikarya</taxon>
        <taxon>Basidiomycota</taxon>
        <taxon>Agaricomycotina</taxon>
        <taxon>Agaricomycetes</taxon>
        <taxon>Agaricomycetidae</taxon>
        <taxon>Agaricales</taxon>
        <taxon>Schizophyllaceae</taxon>
        <taxon>Schizophyllum</taxon>
    </lineage>
</organism>
<comment type="caution">
    <text evidence="2">The sequence shown here is derived from an EMBL/GenBank/DDBJ whole genome shotgun (WGS) entry which is preliminary data.</text>
</comment>
<sequence>MSARLWPTSTCVCFGHFRGERSYADTLTNSTSSSHEDLVVLSMRDAERQRQDVTPDSPGGISFDNYWEVARRWPGRRVLLIRRLLKLQDPGLTALVVLMRLVLLHSLAKATPRAAACLQLPHIPTRYDPADHVPDAFTMAVDASYIIAPSPFGEVDALDTTRASGRAWASLPRLRSHRSSSGRRSTGRGTHRKKYAACVEGKDDGRLARGSARNAFGTSRTSRTMRSCTVGEPLSGPLGFRCLCTSRDGWPRWPKSIQGCL</sequence>
<proteinExistence type="predicted"/>
<dbReference type="AlphaFoldDB" id="A0A550C277"/>
<name>A0A550C277_9AGAR</name>
<evidence type="ECO:0000256" key="1">
    <source>
        <dbReference type="SAM" id="MobiDB-lite"/>
    </source>
</evidence>
<dbReference type="EMBL" id="VDMD01000032">
    <property type="protein sequence ID" value="TRM58890.1"/>
    <property type="molecule type" value="Genomic_DNA"/>
</dbReference>
<protein>
    <submittedName>
        <fullName evidence="2">Uncharacterized protein</fullName>
    </submittedName>
</protein>
<gene>
    <name evidence="2" type="ORF">BD626DRAFT_510022</name>
</gene>
<dbReference type="Proteomes" id="UP000320762">
    <property type="component" value="Unassembled WGS sequence"/>
</dbReference>